<dbReference type="SUPFAM" id="SSF48498">
    <property type="entry name" value="Tetracyclin repressor-like, C-terminal domain"/>
    <property type="match status" value="1"/>
</dbReference>
<proteinExistence type="predicted"/>
<dbReference type="PRINTS" id="PR00455">
    <property type="entry name" value="HTHTETR"/>
</dbReference>
<keyword evidence="3" id="KW-0804">Transcription</keyword>
<dbReference type="InterPro" id="IPR050109">
    <property type="entry name" value="HTH-type_TetR-like_transc_reg"/>
</dbReference>
<evidence type="ECO:0000259" key="5">
    <source>
        <dbReference type="PROSITE" id="PS50977"/>
    </source>
</evidence>
<name>A0ABZ2L1I7_9BACT</name>
<dbReference type="PANTHER" id="PTHR30055:SF234">
    <property type="entry name" value="HTH-TYPE TRANSCRIPTIONAL REGULATOR BETI"/>
    <property type="match status" value="1"/>
</dbReference>
<dbReference type="InterPro" id="IPR025996">
    <property type="entry name" value="MT1864/Rv1816-like_C"/>
</dbReference>
<dbReference type="SUPFAM" id="SSF46689">
    <property type="entry name" value="Homeodomain-like"/>
    <property type="match status" value="1"/>
</dbReference>
<dbReference type="InterPro" id="IPR009057">
    <property type="entry name" value="Homeodomain-like_sf"/>
</dbReference>
<evidence type="ECO:0000256" key="4">
    <source>
        <dbReference type="PROSITE-ProRule" id="PRU00335"/>
    </source>
</evidence>
<evidence type="ECO:0000313" key="6">
    <source>
        <dbReference type="EMBL" id="WXB04809.1"/>
    </source>
</evidence>
<evidence type="ECO:0000256" key="1">
    <source>
        <dbReference type="ARBA" id="ARBA00023015"/>
    </source>
</evidence>
<dbReference type="InterPro" id="IPR001647">
    <property type="entry name" value="HTH_TetR"/>
</dbReference>
<keyword evidence="2 4" id="KW-0238">DNA-binding</keyword>
<keyword evidence="7" id="KW-1185">Reference proteome</keyword>
<accession>A0ABZ2L1I7</accession>
<dbReference type="PROSITE" id="PS50977">
    <property type="entry name" value="HTH_TETR_2"/>
    <property type="match status" value="1"/>
</dbReference>
<keyword evidence="1" id="KW-0805">Transcription regulation</keyword>
<dbReference type="Pfam" id="PF00440">
    <property type="entry name" value="TetR_N"/>
    <property type="match status" value="1"/>
</dbReference>
<dbReference type="EMBL" id="CP089983">
    <property type="protein sequence ID" value="WXB04809.1"/>
    <property type="molecule type" value="Genomic_DNA"/>
</dbReference>
<evidence type="ECO:0000256" key="2">
    <source>
        <dbReference type="ARBA" id="ARBA00023125"/>
    </source>
</evidence>
<dbReference type="RefSeq" id="WP_394834453.1">
    <property type="nucleotide sequence ID" value="NZ_CP089929.1"/>
</dbReference>
<evidence type="ECO:0000256" key="3">
    <source>
        <dbReference type="ARBA" id="ARBA00023163"/>
    </source>
</evidence>
<evidence type="ECO:0000313" key="7">
    <source>
        <dbReference type="Proteomes" id="UP001374803"/>
    </source>
</evidence>
<gene>
    <name evidence="6" type="ORF">LVJ94_48945</name>
</gene>
<dbReference type="Gene3D" id="1.10.10.60">
    <property type="entry name" value="Homeodomain-like"/>
    <property type="match status" value="1"/>
</dbReference>
<dbReference type="Proteomes" id="UP001374803">
    <property type="component" value="Chromosome"/>
</dbReference>
<sequence>MSADSQASGTRQDRRKARTRAQILDAAEERFAAVGAELATIEQIADAADVAVATVYLHFAKKEDLHLAVVERALEENERHMLAVYDSDAPPVDKLVDAVGAYLRFYLESPRLFQVVAMPPGGTSTDTAALVLSERIDRMTRALAKVIKRGIDEGTLRGVAPLDTARFLWGALNGVFALAQRPDRLRLSDRELRSALQQGAEILALGVVTDSQRDADGRLAPKLRNRLRKAIGATK</sequence>
<reference evidence="6" key="1">
    <citation type="submission" date="2021-12" db="EMBL/GenBank/DDBJ databases">
        <title>Discovery of the Pendulisporaceae a myxobacterial family with distinct sporulation behavior and unique specialized metabolism.</title>
        <authorList>
            <person name="Garcia R."/>
            <person name="Popoff A."/>
            <person name="Bader C.D."/>
            <person name="Loehr J."/>
            <person name="Walesch S."/>
            <person name="Walt C."/>
            <person name="Boldt J."/>
            <person name="Bunk B."/>
            <person name="Haeckl F.J.F.P.J."/>
            <person name="Gunesch A.P."/>
            <person name="Birkelbach J."/>
            <person name="Nuebel U."/>
            <person name="Pietschmann T."/>
            <person name="Bach T."/>
            <person name="Mueller R."/>
        </authorList>
    </citation>
    <scope>NUCLEOTIDE SEQUENCE</scope>
    <source>
        <strain evidence="6">MSr11367</strain>
    </source>
</reference>
<feature type="DNA-binding region" description="H-T-H motif" evidence="4">
    <location>
        <begin position="40"/>
        <end position="59"/>
    </location>
</feature>
<dbReference type="PANTHER" id="PTHR30055">
    <property type="entry name" value="HTH-TYPE TRANSCRIPTIONAL REGULATOR RUTR"/>
    <property type="match status" value="1"/>
</dbReference>
<feature type="domain" description="HTH tetR-type" evidence="5">
    <location>
        <begin position="17"/>
        <end position="77"/>
    </location>
</feature>
<dbReference type="InterPro" id="IPR036271">
    <property type="entry name" value="Tet_transcr_reg_TetR-rel_C_sf"/>
</dbReference>
<organism evidence="6 7">
    <name type="scientific">Pendulispora rubella</name>
    <dbReference type="NCBI Taxonomy" id="2741070"/>
    <lineage>
        <taxon>Bacteria</taxon>
        <taxon>Pseudomonadati</taxon>
        <taxon>Myxococcota</taxon>
        <taxon>Myxococcia</taxon>
        <taxon>Myxococcales</taxon>
        <taxon>Sorangiineae</taxon>
        <taxon>Pendulisporaceae</taxon>
        <taxon>Pendulispora</taxon>
    </lineage>
</organism>
<dbReference type="Gene3D" id="1.10.357.10">
    <property type="entry name" value="Tetracycline Repressor, domain 2"/>
    <property type="match status" value="1"/>
</dbReference>
<dbReference type="Pfam" id="PF13305">
    <property type="entry name" value="TetR_C_33"/>
    <property type="match status" value="1"/>
</dbReference>
<protein>
    <submittedName>
        <fullName evidence="6">TetR/AcrR family transcriptional regulator</fullName>
    </submittedName>
</protein>